<proteinExistence type="predicted"/>
<keyword evidence="3" id="KW-0732">Signal</keyword>
<dbReference type="KEGG" id="llu:AKJ09_04881"/>
<feature type="chain" id="PRO_5005466451" description="Tetratricopeptide repeat protein" evidence="3">
    <location>
        <begin position="26"/>
        <end position="346"/>
    </location>
</feature>
<evidence type="ECO:0000256" key="1">
    <source>
        <dbReference type="SAM" id="MobiDB-lite"/>
    </source>
</evidence>
<evidence type="ECO:0000313" key="4">
    <source>
        <dbReference type="EMBL" id="AKU98217.1"/>
    </source>
</evidence>
<keyword evidence="2" id="KW-0812">Transmembrane</keyword>
<dbReference type="Proteomes" id="UP000064967">
    <property type="component" value="Chromosome"/>
</dbReference>
<evidence type="ECO:0000256" key="2">
    <source>
        <dbReference type="SAM" id="Phobius"/>
    </source>
</evidence>
<feature type="region of interest" description="Disordered" evidence="1">
    <location>
        <begin position="145"/>
        <end position="168"/>
    </location>
</feature>
<evidence type="ECO:0008006" key="6">
    <source>
        <dbReference type="Google" id="ProtNLM"/>
    </source>
</evidence>
<protein>
    <recommendedName>
        <fullName evidence="6">Tetratricopeptide repeat protein</fullName>
    </recommendedName>
</protein>
<feature type="transmembrane region" description="Helical" evidence="2">
    <location>
        <begin position="295"/>
        <end position="316"/>
    </location>
</feature>
<evidence type="ECO:0000256" key="3">
    <source>
        <dbReference type="SAM" id="SignalP"/>
    </source>
</evidence>
<keyword evidence="2" id="KW-0472">Membrane</keyword>
<feature type="signal peptide" evidence="3">
    <location>
        <begin position="1"/>
        <end position="25"/>
    </location>
</feature>
<name>A0A0K1PXI7_9BACT</name>
<reference evidence="4 5" key="1">
    <citation type="submission" date="2015-08" db="EMBL/GenBank/DDBJ databases">
        <authorList>
            <person name="Babu N.S."/>
            <person name="Beckwith C.J."/>
            <person name="Beseler K.G."/>
            <person name="Brison A."/>
            <person name="Carone J.V."/>
            <person name="Caskin T.P."/>
            <person name="Diamond M."/>
            <person name="Durham M.E."/>
            <person name="Foxe J.M."/>
            <person name="Go M."/>
            <person name="Henderson B.A."/>
            <person name="Jones I.B."/>
            <person name="McGettigan J.A."/>
            <person name="Micheletti S.J."/>
            <person name="Nasrallah M.E."/>
            <person name="Ortiz D."/>
            <person name="Piller C.R."/>
            <person name="Privatt S.R."/>
            <person name="Schneider S.L."/>
            <person name="Sharp S."/>
            <person name="Smith T.C."/>
            <person name="Stanton J.D."/>
            <person name="Ullery H.E."/>
            <person name="Wilson R.J."/>
            <person name="Serrano M.G."/>
            <person name="Buck G."/>
            <person name="Lee V."/>
            <person name="Wang Y."/>
            <person name="Carvalho R."/>
            <person name="Voegtly L."/>
            <person name="Shi R."/>
            <person name="Duckworth R."/>
            <person name="Johnson A."/>
            <person name="Loviza R."/>
            <person name="Walstead R."/>
            <person name="Shah Z."/>
            <person name="Kiflezghi M."/>
            <person name="Wade K."/>
            <person name="Ball S.L."/>
            <person name="Bradley K.W."/>
            <person name="Asai D.J."/>
            <person name="Bowman C.A."/>
            <person name="Russell D.A."/>
            <person name="Pope W.H."/>
            <person name="Jacobs-Sera D."/>
            <person name="Hendrix R.W."/>
            <person name="Hatfull G.F."/>
        </authorList>
    </citation>
    <scope>NUCLEOTIDE SEQUENCE [LARGE SCALE GENOMIC DNA]</scope>
    <source>
        <strain evidence="4 5">DSM 27648</strain>
    </source>
</reference>
<dbReference type="EMBL" id="CP012333">
    <property type="protein sequence ID" value="AKU98217.1"/>
    <property type="molecule type" value="Genomic_DNA"/>
</dbReference>
<gene>
    <name evidence="4" type="ORF">AKJ09_04881</name>
</gene>
<dbReference type="AlphaFoldDB" id="A0A0K1PXI7"/>
<evidence type="ECO:0000313" key="5">
    <source>
        <dbReference type="Proteomes" id="UP000064967"/>
    </source>
</evidence>
<organism evidence="4 5">
    <name type="scientific">Labilithrix luteola</name>
    <dbReference type="NCBI Taxonomy" id="1391654"/>
    <lineage>
        <taxon>Bacteria</taxon>
        <taxon>Pseudomonadati</taxon>
        <taxon>Myxococcota</taxon>
        <taxon>Polyangia</taxon>
        <taxon>Polyangiales</taxon>
        <taxon>Labilitrichaceae</taxon>
        <taxon>Labilithrix</taxon>
    </lineage>
</organism>
<sequence>MNPMRTRFCLAAVASVLVLATPNFAAAQGPNERAADAAFQEGRTALEKGNLLEACTKLAESDRLAPSGRAVLNLGDCYERRGMVASAYSSFLEAAARAVQANRPDAERHARERASRLEGRLPRVSFVVPKSVSAQGLEVKKDGAVLPPSSWNTPELADPGTSHTYEASAPGKSAFVATVTAEEGKTARVELKWPENNNAVAAVPAAAAPAGNKTARIEPVGTTASDSSSSNGSRTLAYAALGVGAAGVIVGTIGGLQVLSAKSTVDSGCANVNGVKTCNSQSDVDAASSGKTWSVVSPIAFGVGALGLGVGAYLFFHNRAKTEKQAFMLAPSIGQNGAGFAAAGHF</sequence>
<keyword evidence="5" id="KW-1185">Reference proteome</keyword>
<keyword evidence="2" id="KW-1133">Transmembrane helix</keyword>
<accession>A0A0K1PXI7</accession>
<dbReference type="STRING" id="1391654.AKJ09_04881"/>